<comment type="caution">
    <text evidence="4">The sequence shown here is derived from an EMBL/GenBank/DDBJ whole genome shotgun (WGS) entry which is preliminary data.</text>
</comment>
<dbReference type="OrthoDB" id="531805at2759"/>
<feature type="signal peptide" evidence="2">
    <location>
        <begin position="1"/>
        <end position="19"/>
    </location>
</feature>
<organism evidence="4 5">
    <name type="scientific">Edaphochlamys debaryana</name>
    <dbReference type="NCBI Taxonomy" id="47281"/>
    <lineage>
        <taxon>Eukaryota</taxon>
        <taxon>Viridiplantae</taxon>
        <taxon>Chlorophyta</taxon>
        <taxon>core chlorophytes</taxon>
        <taxon>Chlorophyceae</taxon>
        <taxon>CS clade</taxon>
        <taxon>Chlamydomonadales</taxon>
        <taxon>Chlamydomonadales incertae sedis</taxon>
        <taxon>Edaphochlamys</taxon>
    </lineage>
</organism>
<name>A0A835XTG0_9CHLO</name>
<gene>
    <name evidence="4" type="ORF">HYH03_012694</name>
</gene>
<sequence length="382" mass="41534">MRRAVLAAALLAFVAGASATTGAWMTLFPWDVCEKQVSHSSWGLIRVSPPNAGVTCFQVTWNRAQCKDDPNDTGDRGDYCCDQPFDKFWLNIKPGCASDGFEASATWNGRPLAMPEQEPQVRFPNSPSKTEAVLSINKLGVAPGSTGTLCFRITGGSCRGQGLEGISATGGCWEAAQWNEAVTKHTCCPTTRWCPPPPPPPSPPPPSPPPPSPPPPPPVQPEWPLCECDKRYGVTPFAASPFVAQNLNTATSNPNQGFCVSITATTPIAHPGNKCSKKTEIRKVEFWLKKSMRWRIAKINVKFDGNPSLNYVAEQSWYPGNTLRVEPKTPWTIAAVNSLQPRVCFELKKPTTLADLSAAGDKTIWTSVFSDDQDCCPLSWSN</sequence>
<keyword evidence="5" id="KW-1185">Reference proteome</keyword>
<proteinExistence type="predicted"/>
<dbReference type="AlphaFoldDB" id="A0A835XTG0"/>
<feature type="chain" id="PRO_5032464875" description="Pherophorin domain-containing protein" evidence="2">
    <location>
        <begin position="20"/>
        <end position="382"/>
    </location>
</feature>
<reference evidence="4" key="1">
    <citation type="journal article" date="2020" name="bioRxiv">
        <title>Comparative genomics of Chlamydomonas.</title>
        <authorList>
            <person name="Craig R.J."/>
            <person name="Hasan A.R."/>
            <person name="Ness R.W."/>
            <person name="Keightley P.D."/>
        </authorList>
    </citation>
    <scope>NUCLEOTIDE SEQUENCE</scope>
    <source>
        <strain evidence="4">CCAP 11/70</strain>
    </source>
</reference>
<accession>A0A835XTG0</accession>
<evidence type="ECO:0000256" key="2">
    <source>
        <dbReference type="SAM" id="SignalP"/>
    </source>
</evidence>
<feature type="region of interest" description="Disordered" evidence="1">
    <location>
        <begin position="196"/>
        <end position="218"/>
    </location>
</feature>
<evidence type="ECO:0000256" key="1">
    <source>
        <dbReference type="SAM" id="MobiDB-lite"/>
    </source>
</evidence>
<evidence type="ECO:0000313" key="4">
    <source>
        <dbReference type="EMBL" id="KAG2488693.1"/>
    </source>
</evidence>
<feature type="domain" description="Pherophorin" evidence="3">
    <location>
        <begin position="28"/>
        <end position="189"/>
    </location>
</feature>
<dbReference type="InterPro" id="IPR024616">
    <property type="entry name" value="Pherophorin"/>
</dbReference>
<protein>
    <recommendedName>
        <fullName evidence="3">Pherophorin domain-containing protein</fullName>
    </recommendedName>
</protein>
<dbReference type="Proteomes" id="UP000612055">
    <property type="component" value="Unassembled WGS sequence"/>
</dbReference>
<dbReference type="Pfam" id="PF12499">
    <property type="entry name" value="DUF3707"/>
    <property type="match status" value="2"/>
</dbReference>
<keyword evidence="2" id="KW-0732">Signal</keyword>
<feature type="domain" description="Pherophorin" evidence="3">
    <location>
        <begin position="224"/>
        <end position="377"/>
    </location>
</feature>
<dbReference type="EMBL" id="JAEHOE010000080">
    <property type="protein sequence ID" value="KAG2488693.1"/>
    <property type="molecule type" value="Genomic_DNA"/>
</dbReference>
<evidence type="ECO:0000313" key="5">
    <source>
        <dbReference type="Proteomes" id="UP000612055"/>
    </source>
</evidence>
<evidence type="ECO:0000259" key="3">
    <source>
        <dbReference type="Pfam" id="PF12499"/>
    </source>
</evidence>